<accession>A0A3B5MR18</accession>
<evidence type="ECO:0000256" key="1">
    <source>
        <dbReference type="ARBA" id="ARBA00022737"/>
    </source>
</evidence>
<dbReference type="Proteomes" id="UP000261380">
    <property type="component" value="Unplaced"/>
</dbReference>
<dbReference type="InterPro" id="IPR058914">
    <property type="entry name" value="LIPB1/2_CC"/>
</dbReference>
<protein>
    <recommendedName>
        <fullName evidence="3">Liprin-beta-1/2 coiled-coil domain-containing protein</fullName>
    </recommendedName>
</protein>
<dbReference type="AlphaFoldDB" id="A0A3B5MR18"/>
<reference evidence="4" key="1">
    <citation type="submission" date="2025-08" db="UniProtKB">
        <authorList>
            <consortium name="Ensembl"/>
        </authorList>
    </citation>
    <scope>IDENTIFICATION</scope>
</reference>
<dbReference type="GO" id="GO:0048786">
    <property type="term" value="C:presynaptic active zone"/>
    <property type="evidence" value="ECO:0007669"/>
    <property type="project" value="TreeGrafter"/>
</dbReference>
<keyword evidence="5" id="KW-1185">Reference proteome</keyword>
<feature type="domain" description="Liprin-beta-1/2 coiled-coil" evidence="3">
    <location>
        <begin position="92"/>
        <end position="192"/>
    </location>
</feature>
<proteinExistence type="predicted"/>
<reference evidence="4" key="2">
    <citation type="submission" date="2025-09" db="UniProtKB">
        <authorList>
            <consortium name="Ensembl"/>
        </authorList>
    </citation>
    <scope>IDENTIFICATION</scope>
</reference>
<dbReference type="PANTHER" id="PTHR12587:SF18">
    <property type="entry name" value="LIPRIN-BETA-2"/>
    <property type="match status" value="1"/>
</dbReference>
<evidence type="ECO:0000256" key="2">
    <source>
        <dbReference type="SAM" id="Coils"/>
    </source>
</evidence>
<evidence type="ECO:0000259" key="3">
    <source>
        <dbReference type="Pfam" id="PF26022"/>
    </source>
</evidence>
<keyword evidence="2" id="KW-0175">Coiled coil</keyword>
<sequence>METHASHMLKAALEQMDDIIAGKNVDPELPLPTPGDPAFVALELMEVLRAVLEDQRSEEKQGALSKQMSTDTANVILKWLQRDEVSNSESYQERLSRLEGDKESLILQVSVLTDQVEAQGVKIHDLESSLVEHQHKLNSTEEMLQQELVHRTSLEKQKLNLMGEVSYLKLKLADMEGTQVHGAERQHKAEVRLLTGSGTPQVHYIDNFGFIILS</sequence>
<name>A0A3B5MR18_9TELE</name>
<dbReference type="GeneTree" id="ENSGT00940000175988"/>
<organism evidence="4 5">
    <name type="scientific">Xiphophorus couchianus</name>
    <name type="common">Monterrey platyfish</name>
    <dbReference type="NCBI Taxonomy" id="32473"/>
    <lineage>
        <taxon>Eukaryota</taxon>
        <taxon>Metazoa</taxon>
        <taxon>Chordata</taxon>
        <taxon>Craniata</taxon>
        <taxon>Vertebrata</taxon>
        <taxon>Euteleostomi</taxon>
        <taxon>Actinopterygii</taxon>
        <taxon>Neopterygii</taxon>
        <taxon>Teleostei</taxon>
        <taxon>Neoteleostei</taxon>
        <taxon>Acanthomorphata</taxon>
        <taxon>Ovalentaria</taxon>
        <taxon>Atherinomorphae</taxon>
        <taxon>Cyprinodontiformes</taxon>
        <taxon>Poeciliidae</taxon>
        <taxon>Poeciliinae</taxon>
        <taxon>Xiphophorus</taxon>
    </lineage>
</organism>
<evidence type="ECO:0000313" key="4">
    <source>
        <dbReference type="Ensembl" id="ENSXCOP00000021924.1"/>
    </source>
</evidence>
<dbReference type="STRING" id="32473.ENSXCOP00000021924"/>
<dbReference type="PANTHER" id="PTHR12587">
    <property type="entry name" value="LAR INTERACTING PROTEIN LIP -RELATED PROTEIN"/>
    <property type="match status" value="1"/>
</dbReference>
<dbReference type="Ensembl" id="ENSXCOT00000022191.1">
    <property type="protein sequence ID" value="ENSXCOP00000021924.1"/>
    <property type="gene ID" value="ENSXCOG00000016383.1"/>
</dbReference>
<keyword evidence="1" id="KW-0677">Repeat</keyword>
<dbReference type="Pfam" id="PF26022">
    <property type="entry name" value="CC_Liprin_beta"/>
    <property type="match status" value="1"/>
</dbReference>
<evidence type="ECO:0000313" key="5">
    <source>
        <dbReference type="Proteomes" id="UP000261380"/>
    </source>
</evidence>
<dbReference type="InterPro" id="IPR029515">
    <property type="entry name" value="Liprin"/>
</dbReference>
<dbReference type="GO" id="GO:0007528">
    <property type="term" value="P:neuromuscular junction development"/>
    <property type="evidence" value="ECO:0007669"/>
    <property type="project" value="TreeGrafter"/>
</dbReference>
<feature type="coiled-coil region" evidence="2">
    <location>
        <begin position="88"/>
        <end position="143"/>
    </location>
</feature>